<evidence type="ECO:0000256" key="4">
    <source>
        <dbReference type="ARBA" id="ARBA00022475"/>
    </source>
</evidence>
<dbReference type="Proteomes" id="UP000294558">
    <property type="component" value="Unassembled WGS sequence"/>
</dbReference>
<keyword evidence="9 11" id="KW-0472">Membrane</keyword>
<sequence>MHLAFLLASSEESSPNILVSLIPFLVIGLIMYFLLIRPQRKRMKEAAELQSSVGVGDEVITTAGIYGFITGEDGPDRFWLEVDDDVQVRIARAAVSRKVDTNAEDEAAAAKVADAEAKADAKSDDSDES</sequence>
<evidence type="ECO:0000256" key="2">
    <source>
        <dbReference type="ARBA" id="ARBA00006742"/>
    </source>
</evidence>
<name>A0A4R7HZA5_9ACTN</name>
<dbReference type="GO" id="GO:0005886">
    <property type="term" value="C:plasma membrane"/>
    <property type="evidence" value="ECO:0007669"/>
    <property type="project" value="UniProtKB-SubCell"/>
</dbReference>
<keyword evidence="8" id="KW-0811">Translocation</keyword>
<dbReference type="EMBL" id="SOAU01000001">
    <property type="protein sequence ID" value="TDT16577.1"/>
    <property type="molecule type" value="Genomic_DNA"/>
</dbReference>
<evidence type="ECO:0000256" key="3">
    <source>
        <dbReference type="ARBA" id="ARBA00022448"/>
    </source>
</evidence>
<accession>A0A4R7HZA5</accession>
<comment type="caution">
    <text evidence="12">The sequence shown here is derived from an EMBL/GenBank/DDBJ whole genome shotgun (WGS) entry which is preliminary data.</text>
</comment>
<dbReference type="PRINTS" id="PR01853">
    <property type="entry name" value="YAJCTRNLCASE"/>
</dbReference>
<feature type="transmembrane region" description="Helical" evidence="11">
    <location>
        <begin position="17"/>
        <end position="35"/>
    </location>
</feature>
<keyword evidence="3" id="KW-0813">Transport</keyword>
<dbReference type="PANTHER" id="PTHR33909">
    <property type="entry name" value="SEC TRANSLOCON ACCESSORY COMPLEX SUBUNIT YAJC"/>
    <property type="match status" value="1"/>
</dbReference>
<dbReference type="SMART" id="SM01323">
    <property type="entry name" value="YajC"/>
    <property type="match status" value="1"/>
</dbReference>
<organism evidence="12 13">
    <name type="scientific">Ilumatobacter fluminis</name>
    <dbReference type="NCBI Taxonomy" id="467091"/>
    <lineage>
        <taxon>Bacteria</taxon>
        <taxon>Bacillati</taxon>
        <taxon>Actinomycetota</taxon>
        <taxon>Acidimicrobiia</taxon>
        <taxon>Acidimicrobiales</taxon>
        <taxon>Ilumatobacteraceae</taxon>
        <taxon>Ilumatobacter</taxon>
    </lineage>
</organism>
<dbReference type="Pfam" id="PF02699">
    <property type="entry name" value="YajC"/>
    <property type="match status" value="1"/>
</dbReference>
<dbReference type="OrthoDB" id="2200301at2"/>
<feature type="region of interest" description="Disordered" evidence="10">
    <location>
        <begin position="110"/>
        <end position="129"/>
    </location>
</feature>
<dbReference type="NCBIfam" id="TIGR00739">
    <property type="entry name" value="yajC"/>
    <property type="match status" value="1"/>
</dbReference>
<dbReference type="InterPro" id="IPR003849">
    <property type="entry name" value="Preprotein_translocase_YajC"/>
</dbReference>
<evidence type="ECO:0000256" key="1">
    <source>
        <dbReference type="ARBA" id="ARBA00004162"/>
    </source>
</evidence>
<evidence type="ECO:0000313" key="13">
    <source>
        <dbReference type="Proteomes" id="UP000294558"/>
    </source>
</evidence>
<proteinExistence type="inferred from homology"/>
<keyword evidence="6" id="KW-0653">Protein transport</keyword>
<protein>
    <submittedName>
        <fullName evidence="12">Protein translocase subunit yajC</fullName>
    </submittedName>
</protein>
<reference evidence="12 13" key="1">
    <citation type="submission" date="2019-03" db="EMBL/GenBank/DDBJ databases">
        <title>Sequencing the genomes of 1000 actinobacteria strains.</title>
        <authorList>
            <person name="Klenk H.-P."/>
        </authorList>
    </citation>
    <scope>NUCLEOTIDE SEQUENCE [LARGE SCALE GENOMIC DNA]</scope>
    <source>
        <strain evidence="12 13">DSM 18936</strain>
    </source>
</reference>
<evidence type="ECO:0000256" key="5">
    <source>
        <dbReference type="ARBA" id="ARBA00022692"/>
    </source>
</evidence>
<comment type="subcellular location">
    <subcellularLocation>
        <location evidence="1">Cell membrane</location>
        <topology evidence="1">Single-pass membrane protein</topology>
    </subcellularLocation>
</comment>
<keyword evidence="7 11" id="KW-1133">Transmembrane helix</keyword>
<evidence type="ECO:0000256" key="11">
    <source>
        <dbReference type="SAM" id="Phobius"/>
    </source>
</evidence>
<evidence type="ECO:0000256" key="10">
    <source>
        <dbReference type="SAM" id="MobiDB-lite"/>
    </source>
</evidence>
<keyword evidence="4" id="KW-1003">Cell membrane</keyword>
<feature type="compositionally biased region" description="Basic and acidic residues" evidence="10">
    <location>
        <begin position="113"/>
        <end position="129"/>
    </location>
</feature>
<gene>
    <name evidence="12" type="ORF">BDK89_2168</name>
</gene>
<dbReference type="GO" id="GO:0015031">
    <property type="term" value="P:protein transport"/>
    <property type="evidence" value="ECO:0007669"/>
    <property type="project" value="UniProtKB-KW"/>
</dbReference>
<dbReference type="RefSeq" id="WP_133868940.1">
    <property type="nucleotide sequence ID" value="NZ_JAVJPS010000011.1"/>
</dbReference>
<evidence type="ECO:0000256" key="9">
    <source>
        <dbReference type="ARBA" id="ARBA00023136"/>
    </source>
</evidence>
<keyword evidence="5 11" id="KW-0812">Transmembrane</keyword>
<dbReference type="AlphaFoldDB" id="A0A4R7HZA5"/>
<evidence type="ECO:0000313" key="12">
    <source>
        <dbReference type="EMBL" id="TDT16577.1"/>
    </source>
</evidence>
<evidence type="ECO:0000256" key="7">
    <source>
        <dbReference type="ARBA" id="ARBA00022989"/>
    </source>
</evidence>
<evidence type="ECO:0000256" key="8">
    <source>
        <dbReference type="ARBA" id="ARBA00023010"/>
    </source>
</evidence>
<comment type="similarity">
    <text evidence="2">Belongs to the YajC family.</text>
</comment>
<evidence type="ECO:0000256" key="6">
    <source>
        <dbReference type="ARBA" id="ARBA00022927"/>
    </source>
</evidence>
<dbReference type="PANTHER" id="PTHR33909:SF1">
    <property type="entry name" value="SEC TRANSLOCON ACCESSORY COMPLEX SUBUNIT YAJC"/>
    <property type="match status" value="1"/>
</dbReference>
<keyword evidence="13" id="KW-1185">Reference proteome</keyword>